<dbReference type="InParanoid" id="A0A165Q970"/>
<dbReference type="EMBL" id="KV425884">
    <property type="protein sequence ID" value="KZW03271.1"/>
    <property type="molecule type" value="Genomic_DNA"/>
</dbReference>
<organism evidence="1 2">
    <name type="scientific">Exidia glandulosa HHB12029</name>
    <dbReference type="NCBI Taxonomy" id="1314781"/>
    <lineage>
        <taxon>Eukaryota</taxon>
        <taxon>Fungi</taxon>
        <taxon>Dikarya</taxon>
        <taxon>Basidiomycota</taxon>
        <taxon>Agaricomycotina</taxon>
        <taxon>Agaricomycetes</taxon>
        <taxon>Auriculariales</taxon>
        <taxon>Exidiaceae</taxon>
        <taxon>Exidia</taxon>
    </lineage>
</organism>
<proteinExistence type="predicted"/>
<protein>
    <submittedName>
        <fullName evidence="1">Uncharacterized protein</fullName>
    </submittedName>
</protein>
<dbReference type="Proteomes" id="UP000077266">
    <property type="component" value="Unassembled WGS sequence"/>
</dbReference>
<dbReference type="AlphaFoldDB" id="A0A165Q970"/>
<evidence type="ECO:0000313" key="1">
    <source>
        <dbReference type="EMBL" id="KZW03271.1"/>
    </source>
</evidence>
<dbReference type="OrthoDB" id="2587968at2759"/>
<accession>A0A165Q970</accession>
<sequence length="210" mass="24156">MIWTQLSIAPARLVALDTIRKMGVQATFSSQELYDAVHKHFADVQLSKNLRPPLPGEPRPPKLKEKIRLRVQPVEGKLPPHPEHPIRSQRYFKRIVLDDLENRGILKKVHTFRDPTEQEIAERDQRVRTLRVFPRHPVTGKRTSESPLLLKKVDVWQWHITPAGAELLEKGEGVDVRDARKRVLGRKAAAALAAQLREDRLCGPRLVVWE</sequence>
<gene>
    <name evidence="1" type="ORF">EXIGLDRAFT_828634</name>
</gene>
<name>A0A165Q970_EXIGL</name>
<reference evidence="1 2" key="1">
    <citation type="journal article" date="2016" name="Mol. Biol. Evol.">
        <title>Comparative Genomics of Early-Diverging Mushroom-Forming Fungi Provides Insights into the Origins of Lignocellulose Decay Capabilities.</title>
        <authorList>
            <person name="Nagy L.G."/>
            <person name="Riley R."/>
            <person name="Tritt A."/>
            <person name="Adam C."/>
            <person name="Daum C."/>
            <person name="Floudas D."/>
            <person name="Sun H."/>
            <person name="Yadav J.S."/>
            <person name="Pangilinan J."/>
            <person name="Larsson K.H."/>
            <person name="Matsuura K."/>
            <person name="Barry K."/>
            <person name="Labutti K."/>
            <person name="Kuo R."/>
            <person name="Ohm R.A."/>
            <person name="Bhattacharya S.S."/>
            <person name="Shirouzu T."/>
            <person name="Yoshinaga Y."/>
            <person name="Martin F.M."/>
            <person name="Grigoriev I.V."/>
            <person name="Hibbett D.S."/>
        </authorList>
    </citation>
    <scope>NUCLEOTIDE SEQUENCE [LARGE SCALE GENOMIC DNA]</scope>
    <source>
        <strain evidence="1 2">HHB12029</strain>
    </source>
</reference>
<evidence type="ECO:0000313" key="2">
    <source>
        <dbReference type="Proteomes" id="UP000077266"/>
    </source>
</evidence>
<keyword evidence="2" id="KW-1185">Reference proteome</keyword>